<feature type="domain" description="Calpain catalytic" evidence="7">
    <location>
        <begin position="77"/>
        <end position="394"/>
    </location>
</feature>
<dbReference type="PRINTS" id="PR00704">
    <property type="entry name" value="CALPAIN"/>
</dbReference>
<proteinExistence type="inferred from homology"/>
<evidence type="ECO:0000313" key="8">
    <source>
        <dbReference type="EnsemblProtists" id="Phyra94868"/>
    </source>
</evidence>
<dbReference type="EMBL" id="DS566022">
    <property type="status" value="NOT_ANNOTATED_CDS"/>
    <property type="molecule type" value="Genomic_DNA"/>
</dbReference>
<dbReference type="InterPro" id="IPR022684">
    <property type="entry name" value="Calpain_cysteine_protease"/>
</dbReference>
<dbReference type="GO" id="GO:0004198">
    <property type="term" value="F:calcium-dependent cysteine-type endopeptidase activity"/>
    <property type="evidence" value="ECO:0007669"/>
    <property type="project" value="InterPro"/>
</dbReference>
<dbReference type="InterPro" id="IPR000169">
    <property type="entry name" value="Pept_cys_AS"/>
</dbReference>
<evidence type="ECO:0000259" key="7">
    <source>
        <dbReference type="PROSITE" id="PS50203"/>
    </source>
</evidence>
<dbReference type="GO" id="GO:0006508">
    <property type="term" value="P:proteolysis"/>
    <property type="evidence" value="ECO:0007669"/>
    <property type="project" value="UniProtKB-KW"/>
</dbReference>
<evidence type="ECO:0000256" key="5">
    <source>
        <dbReference type="PIRSR" id="PIRSR622684-1"/>
    </source>
</evidence>
<keyword evidence="9" id="KW-1185">Reference proteome</keyword>
<name>H3HC70_PHYRM</name>
<organism evidence="8 9">
    <name type="scientific">Phytophthora ramorum</name>
    <name type="common">Sudden oak death agent</name>
    <dbReference type="NCBI Taxonomy" id="164328"/>
    <lineage>
        <taxon>Eukaryota</taxon>
        <taxon>Sar</taxon>
        <taxon>Stramenopiles</taxon>
        <taxon>Oomycota</taxon>
        <taxon>Peronosporomycetes</taxon>
        <taxon>Peronosporales</taxon>
        <taxon>Peronosporaceae</taxon>
        <taxon>Phytophthora</taxon>
    </lineage>
</organism>
<evidence type="ECO:0000256" key="2">
    <source>
        <dbReference type="ARBA" id="ARBA00022670"/>
    </source>
</evidence>
<dbReference type="PROSITE" id="PS50203">
    <property type="entry name" value="CALPAIN_CAT"/>
    <property type="match status" value="1"/>
</dbReference>
<dbReference type="Proteomes" id="UP000005238">
    <property type="component" value="Unassembled WGS sequence"/>
</dbReference>
<dbReference type="eggNOG" id="KOG0045">
    <property type="taxonomic scope" value="Eukaryota"/>
</dbReference>
<feature type="active site" evidence="6">
    <location>
        <position position="283"/>
    </location>
</feature>
<dbReference type="SUPFAM" id="SSF54001">
    <property type="entry name" value="Cysteine proteinases"/>
    <property type="match status" value="1"/>
</dbReference>
<dbReference type="EnsemblProtists" id="Phyra94868">
    <property type="protein sequence ID" value="Phyra94868"/>
    <property type="gene ID" value="Phyra94868"/>
</dbReference>
<dbReference type="PANTHER" id="PTHR10183:SF379">
    <property type="entry name" value="CALPAIN-5"/>
    <property type="match status" value="1"/>
</dbReference>
<evidence type="ECO:0000256" key="4">
    <source>
        <dbReference type="ARBA" id="ARBA00022807"/>
    </source>
</evidence>
<protein>
    <recommendedName>
        <fullName evidence="7">Calpain catalytic domain-containing protein</fullName>
    </recommendedName>
</protein>
<dbReference type="VEuPathDB" id="FungiDB:KRP23_2287"/>
<dbReference type="PANTHER" id="PTHR10183">
    <property type="entry name" value="CALPAIN"/>
    <property type="match status" value="1"/>
</dbReference>
<dbReference type="AlphaFoldDB" id="H3HC70"/>
<dbReference type="HOGENOM" id="CLU_029313_0_0_1"/>
<accession>H3HC70</accession>
<keyword evidence="2 6" id="KW-0645">Protease</keyword>
<dbReference type="Gene3D" id="3.90.70.10">
    <property type="entry name" value="Cysteine proteinases"/>
    <property type="match status" value="1"/>
</dbReference>
<evidence type="ECO:0000256" key="1">
    <source>
        <dbReference type="ARBA" id="ARBA00007623"/>
    </source>
</evidence>
<evidence type="ECO:0000313" key="9">
    <source>
        <dbReference type="Proteomes" id="UP000005238"/>
    </source>
</evidence>
<comment type="similarity">
    <text evidence="1">Belongs to the peptidase C2 family.</text>
</comment>
<dbReference type="InterPro" id="IPR038765">
    <property type="entry name" value="Papain-like_cys_pep_sf"/>
</dbReference>
<dbReference type="SMART" id="SM00230">
    <property type="entry name" value="CysPc"/>
    <property type="match status" value="1"/>
</dbReference>
<dbReference type="PROSITE" id="PS00139">
    <property type="entry name" value="THIOL_PROTEASE_CYS"/>
    <property type="match status" value="1"/>
</dbReference>
<dbReference type="Pfam" id="PF00648">
    <property type="entry name" value="Peptidase_C2"/>
    <property type="match status" value="2"/>
</dbReference>
<dbReference type="VEuPathDB" id="FungiDB:KRP22_7857"/>
<keyword evidence="4 6" id="KW-0788">Thiol protease</keyword>
<dbReference type="STRING" id="164328.H3HC70"/>
<dbReference type="InParanoid" id="H3HC70"/>
<dbReference type="InterPro" id="IPR001300">
    <property type="entry name" value="Peptidase_C2_calpain_cat"/>
</dbReference>
<evidence type="ECO:0000256" key="6">
    <source>
        <dbReference type="PROSITE-ProRule" id="PRU00239"/>
    </source>
</evidence>
<reference evidence="9" key="1">
    <citation type="journal article" date="2006" name="Science">
        <title>Phytophthora genome sequences uncover evolutionary origins and mechanisms of pathogenesis.</title>
        <authorList>
            <person name="Tyler B.M."/>
            <person name="Tripathy S."/>
            <person name="Zhang X."/>
            <person name="Dehal P."/>
            <person name="Jiang R.H."/>
            <person name="Aerts A."/>
            <person name="Arredondo F.D."/>
            <person name="Baxter L."/>
            <person name="Bensasson D."/>
            <person name="Beynon J.L."/>
            <person name="Chapman J."/>
            <person name="Damasceno C.M."/>
            <person name="Dorrance A.E."/>
            <person name="Dou D."/>
            <person name="Dickerman A.W."/>
            <person name="Dubchak I.L."/>
            <person name="Garbelotto M."/>
            <person name="Gijzen M."/>
            <person name="Gordon S.G."/>
            <person name="Govers F."/>
            <person name="Grunwald N.J."/>
            <person name="Huang W."/>
            <person name="Ivors K.L."/>
            <person name="Jones R.W."/>
            <person name="Kamoun S."/>
            <person name="Krampis K."/>
            <person name="Lamour K.H."/>
            <person name="Lee M.K."/>
            <person name="McDonald W.H."/>
            <person name="Medina M."/>
            <person name="Meijer H.J."/>
            <person name="Nordberg E.K."/>
            <person name="Maclean D.J."/>
            <person name="Ospina-Giraldo M.D."/>
            <person name="Morris P.F."/>
            <person name="Phuntumart V."/>
            <person name="Putnam N.H."/>
            <person name="Rash S."/>
            <person name="Rose J.K."/>
            <person name="Sakihama Y."/>
            <person name="Salamov A.A."/>
            <person name="Savidor A."/>
            <person name="Scheuring C.F."/>
            <person name="Smith B.M."/>
            <person name="Sobral B.W."/>
            <person name="Terry A."/>
            <person name="Torto-Alalibo T.A."/>
            <person name="Win J."/>
            <person name="Xu Z."/>
            <person name="Zhang H."/>
            <person name="Grigoriev I.V."/>
            <person name="Rokhsar D.S."/>
            <person name="Boore J.L."/>
        </authorList>
    </citation>
    <scope>NUCLEOTIDE SEQUENCE [LARGE SCALE GENOMIC DNA]</scope>
    <source>
        <strain evidence="9">Pr102</strain>
    </source>
</reference>
<feature type="active site" evidence="5 6">
    <location>
        <position position="184"/>
    </location>
</feature>
<sequence>MRAATRDGGAGDLHVLQEELKKLGISVVSGRQDTVISVKVKGLAGRALIRGLRLADQLLQEKIKHAIKTCTDPATKLFTDPTFGPSSNDPDGAAAMCKAGSTAPSKGGSQHQAKVLGLLQRGKLRWERPIYAADNEEVENSPQGGDEDDIYAMTSSDNVFASNATLFADGVSSGDVIQGNLGDCWFLSALSVVATRSDLLEQTFWRKDQHKSKGLFVCKFMKNFVWNYVLIDDRLPVFGFSDKKAGKPYFARCRNPDELWPPVTSSKDVAVESSAGNGLYFKHAYALVDAAEIKTGKGEYVRLVKLRNPWGMGEWTGPWSDSSDERAGNEDAIEKFFKILKRKVGANAEKRVFMTLNVQGKVGADEISQEEVIEINANDGTFFMSFDAWMQSFTHFFAGIGMLRARIFASLSQEDPRGSENLKIVPVGFHICSLSQVVNEASKFEIREPAKKLDAYYRLYKPADRESFQTGKRPENLPPAIIPGTVIAGIDNDGVPQPAYTFKQAVS</sequence>
<keyword evidence="3 6" id="KW-0378">Hydrolase</keyword>
<reference evidence="8" key="2">
    <citation type="submission" date="2015-06" db="UniProtKB">
        <authorList>
            <consortium name="EnsemblProtists"/>
        </authorList>
    </citation>
    <scope>IDENTIFICATION</scope>
    <source>
        <strain evidence="8">Pr102</strain>
    </source>
</reference>
<evidence type="ECO:0000256" key="3">
    <source>
        <dbReference type="ARBA" id="ARBA00022801"/>
    </source>
</evidence>
<feature type="active site" evidence="6">
    <location>
        <position position="308"/>
    </location>
</feature>